<dbReference type="PANTHER" id="PTHR11851:SF219">
    <property type="entry name" value="HYPOTHETICAL ZINC PROTEASE"/>
    <property type="match status" value="1"/>
</dbReference>
<dbReference type="PANTHER" id="PTHR11851">
    <property type="entry name" value="METALLOPROTEASE"/>
    <property type="match status" value="1"/>
</dbReference>
<sequence>MTSSSQVQRRTVETHQLANGLMLLAEPVATAESAAFTLMVPSGCSTDPADRLGLSSLLCDMVIRGAGERDSRALINDLEILGVERGESVGISQTSFSGATLADNLLDALAIYGDIVQRPQLPEDQLDAARMVCYQEIRGVEDEPSQKLMDDLRRRTYPDPWGRASHGTEAGVEASTAAEVKRHWQTNYRPNGAILGVAGKIDWDQLVELVESQFGAWKRVEPVAPKETPPAESSPHIDFDGNQCHIGIAFPSVPYSDPLYLQAWAAVGVLSGGMSSRLFTEVREKRGLCYSVSASLQTQLTRARVMCYAGTTSERAQETLDVTYAELIRLREGVLQSELQRLKARIKSGLIMQQESTSARSGSIARDWYHLNRVRSLEELGAQVDALSAHSINEYLDEHPPSDFTFATLGPQPLKIPV</sequence>
<dbReference type="GO" id="GO:0046872">
    <property type="term" value="F:metal ion binding"/>
    <property type="evidence" value="ECO:0007669"/>
    <property type="project" value="InterPro"/>
</dbReference>
<evidence type="ECO:0000259" key="2">
    <source>
        <dbReference type="Pfam" id="PF05193"/>
    </source>
</evidence>
<dbReference type="AlphaFoldDB" id="A0A5K7X8J5"/>
<gene>
    <name evidence="3" type="ORF">PLANPX_2746</name>
</gene>
<name>A0A5K7X8J5_9BACT</name>
<keyword evidence="4" id="KW-1185">Reference proteome</keyword>
<dbReference type="SUPFAM" id="SSF63411">
    <property type="entry name" value="LuxS/MPP-like metallohydrolase"/>
    <property type="match status" value="2"/>
</dbReference>
<evidence type="ECO:0008006" key="5">
    <source>
        <dbReference type="Google" id="ProtNLM"/>
    </source>
</evidence>
<evidence type="ECO:0000259" key="1">
    <source>
        <dbReference type="Pfam" id="PF00675"/>
    </source>
</evidence>
<evidence type="ECO:0000313" key="4">
    <source>
        <dbReference type="Proteomes" id="UP000326837"/>
    </source>
</evidence>
<feature type="domain" description="Peptidase M16 C-terminal" evidence="2">
    <location>
        <begin position="176"/>
        <end position="345"/>
    </location>
</feature>
<dbReference type="Pfam" id="PF00675">
    <property type="entry name" value="Peptidase_M16"/>
    <property type="match status" value="1"/>
</dbReference>
<dbReference type="Proteomes" id="UP000326837">
    <property type="component" value="Chromosome"/>
</dbReference>
<dbReference type="RefSeq" id="WP_232536380.1">
    <property type="nucleotide sequence ID" value="NZ_AP021861.1"/>
</dbReference>
<dbReference type="Gene3D" id="3.30.830.10">
    <property type="entry name" value="Metalloenzyme, LuxS/M16 peptidase-like"/>
    <property type="match status" value="2"/>
</dbReference>
<organism evidence="3 4">
    <name type="scientific">Lacipirellula parvula</name>
    <dbReference type="NCBI Taxonomy" id="2650471"/>
    <lineage>
        <taxon>Bacteria</taxon>
        <taxon>Pseudomonadati</taxon>
        <taxon>Planctomycetota</taxon>
        <taxon>Planctomycetia</taxon>
        <taxon>Pirellulales</taxon>
        <taxon>Lacipirellulaceae</taxon>
        <taxon>Lacipirellula</taxon>
    </lineage>
</organism>
<dbReference type="InterPro" id="IPR050361">
    <property type="entry name" value="MPP/UQCRC_Complex"/>
</dbReference>
<dbReference type="KEGG" id="lpav:PLANPX_2746"/>
<dbReference type="InterPro" id="IPR011765">
    <property type="entry name" value="Pept_M16_N"/>
</dbReference>
<dbReference type="Pfam" id="PF05193">
    <property type="entry name" value="Peptidase_M16_C"/>
    <property type="match status" value="1"/>
</dbReference>
<proteinExistence type="predicted"/>
<evidence type="ECO:0000313" key="3">
    <source>
        <dbReference type="EMBL" id="BBO33134.1"/>
    </source>
</evidence>
<protein>
    <recommendedName>
        <fullName evidence="5">Peptidase M16 inactive domain protein</fullName>
    </recommendedName>
</protein>
<dbReference type="InterPro" id="IPR011249">
    <property type="entry name" value="Metalloenz_LuxS/M16"/>
</dbReference>
<feature type="domain" description="Peptidase M16 N-terminal" evidence="1">
    <location>
        <begin position="29"/>
        <end position="158"/>
    </location>
</feature>
<dbReference type="EMBL" id="AP021861">
    <property type="protein sequence ID" value="BBO33134.1"/>
    <property type="molecule type" value="Genomic_DNA"/>
</dbReference>
<reference evidence="4" key="1">
    <citation type="submission" date="2019-10" db="EMBL/GenBank/DDBJ databases">
        <title>Lacipirellula parvula gen. nov., sp. nov., representing a lineage of planctomycetes widespread in freshwater anoxic habitats, and description of the family Lacipirellulaceae.</title>
        <authorList>
            <person name="Dedysh S.N."/>
            <person name="Kulichevskaya I.S."/>
            <person name="Beletsky A.V."/>
            <person name="Rakitin A.L."/>
            <person name="Mardanov A.V."/>
            <person name="Ivanova A.A."/>
            <person name="Saltykova V.X."/>
            <person name="Rijpstra W.I.C."/>
            <person name="Sinninghe Damste J.S."/>
            <person name="Ravin N.V."/>
        </authorList>
    </citation>
    <scope>NUCLEOTIDE SEQUENCE [LARGE SCALE GENOMIC DNA]</scope>
    <source>
        <strain evidence="4">PX69</strain>
    </source>
</reference>
<accession>A0A5K7X8J5</accession>
<dbReference type="InterPro" id="IPR007863">
    <property type="entry name" value="Peptidase_M16_C"/>
</dbReference>